<dbReference type="RefSeq" id="WP_197548805.1">
    <property type="nucleotide sequence ID" value="NZ_CP063164.1"/>
</dbReference>
<gene>
    <name evidence="2" type="ORF">IMZ28_01065</name>
</gene>
<evidence type="ECO:0000256" key="1">
    <source>
        <dbReference type="SAM" id="SignalP"/>
    </source>
</evidence>
<evidence type="ECO:0008006" key="4">
    <source>
        <dbReference type="Google" id="ProtNLM"/>
    </source>
</evidence>
<dbReference type="PROSITE" id="PS51257">
    <property type="entry name" value="PROKAR_LIPOPROTEIN"/>
    <property type="match status" value="1"/>
</dbReference>
<keyword evidence="3" id="KW-1185">Reference proteome</keyword>
<dbReference type="AlphaFoldDB" id="A0A7M1S4I6"/>
<accession>A0A7M1S4I6</accession>
<keyword evidence="1" id="KW-0732">Signal</keyword>
<feature type="signal peptide" evidence="1">
    <location>
        <begin position="1"/>
        <end position="18"/>
    </location>
</feature>
<evidence type="ECO:0000313" key="2">
    <source>
        <dbReference type="EMBL" id="QOR62104.1"/>
    </source>
</evidence>
<name>A0A7M1S4I6_9BACT</name>
<dbReference type="KEGG" id="sinu:IMZ28_01065"/>
<dbReference type="Proteomes" id="UP000595074">
    <property type="component" value="Chromosome"/>
</dbReference>
<reference evidence="2 3" key="1">
    <citation type="submission" date="2020-10" db="EMBL/GenBank/DDBJ databases">
        <title>The genome of sulfurovum sp.</title>
        <authorList>
            <person name="Xie S."/>
            <person name="Shao Z."/>
            <person name="Jiang L."/>
        </authorList>
    </citation>
    <scope>NUCLEOTIDE SEQUENCE [LARGE SCALE GENOMIC DNA]</scope>
    <source>
        <strain evidence="2 3">ST-419</strain>
    </source>
</reference>
<evidence type="ECO:0000313" key="3">
    <source>
        <dbReference type="Proteomes" id="UP000595074"/>
    </source>
</evidence>
<proteinExistence type="predicted"/>
<sequence>MKAKISLLSLLLMLFLQACSTQPYLQQNSAFIVFRTPTMKYADQGFVYMNREEIKAEVYGSGQALFSLKINKDSVCTGRFSCLSRRAFTDKVLSPYYPDDTIEQIFRSVPVFNGEKVWKKRNGFTQKLIKPNKYHIDYSVLNNETIFRDTINHIVIKIKRMRG</sequence>
<feature type="chain" id="PRO_5029864961" description="Lipoprotein" evidence="1">
    <location>
        <begin position="19"/>
        <end position="163"/>
    </location>
</feature>
<dbReference type="EMBL" id="CP063164">
    <property type="protein sequence ID" value="QOR62104.1"/>
    <property type="molecule type" value="Genomic_DNA"/>
</dbReference>
<organism evidence="2 3">
    <name type="scientific">Sulfurovum indicum</name>
    <dbReference type="NCBI Taxonomy" id="2779528"/>
    <lineage>
        <taxon>Bacteria</taxon>
        <taxon>Pseudomonadati</taxon>
        <taxon>Campylobacterota</taxon>
        <taxon>Epsilonproteobacteria</taxon>
        <taxon>Campylobacterales</taxon>
        <taxon>Sulfurovaceae</taxon>
        <taxon>Sulfurovum</taxon>
    </lineage>
</organism>
<protein>
    <recommendedName>
        <fullName evidence="4">Lipoprotein</fullName>
    </recommendedName>
</protein>